<protein>
    <recommendedName>
        <fullName evidence="3">Preprotein translocase subunit SecB</fullName>
    </recommendedName>
</protein>
<evidence type="ECO:0000313" key="2">
    <source>
        <dbReference type="Proteomes" id="UP001166402"/>
    </source>
</evidence>
<organism evidence="1 2">
    <name type="scientific">Thermoanaerobacterium butyriciformans</name>
    <dbReference type="NCBI Taxonomy" id="1702242"/>
    <lineage>
        <taxon>Bacteria</taxon>
        <taxon>Bacillati</taxon>
        <taxon>Bacillota</taxon>
        <taxon>Clostridia</taxon>
        <taxon>Thermoanaerobacterales</taxon>
        <taxon>Thermoanaerobacteraceae</taxon>
        <taxon>Thermoanaerobacterium</taxon>
    </lineage>
</organism>
<comment type="caution">
    <text evidence="1">The sequence shown here is derived from an EMBL/GenBank/DDBJ whole genome shotgun (WGS) entry which is preliminary data.</text>
</comment>
<dbReference type="Proteomes" id="UP001166402">
    <property type="component" value="Unassembled WGS sequence"/>
</dbReference>
<name>A0ABS4ND88_9THEO</name>
<dbReference type="RefSeq" id="WP_209453487.1">
    <property type="nucleotide sequence ID" value="NZ_JAGGLT010000010.1"/>
</dbReference>
<evidence type="ECO:0008006" key="3">
    <source>
        <dbReference type="Google" id="ProtNLM"/>
    </source>
</evidence>
<evidence type="ECO:0000313" key="1">
    <source>
        <dbReference type="EMBL" id="MBP2071600.1"/>
    </source>
</evidence>
<sequence length="138" mass="16072">MSKKKKESIIEKIENNEIILNKVAGEIVSNTILENDEDIKPVEEFEYEILHVDDNYAEIKLISQIGFEPKTIFNIEIELIGKFNFKQTITIKKIEENIIDILNFMADKISFIVSFITNEMLKQPYVLPPIVKLKNNKN</sequence>
<keyword evidence="2" id="KW-1185">Reference proteome</keyword>
<gene>
    <name evidence="1" type="ORF">J2Z80_001120</name>
</gene>
<dbReference type="EMBL" id="JAGGLT010000010">
    <property type="protein sequence ID" value="MBP2071600.1"/>
    <property type="molecule type" value="Genomic_DNA"/>
</dbReference>
<accession>A0ABS4ND88</accession>
<reference evidence="1" key="1">
    <citation type="submission" date="2021-03" db="EMBL/GenBank/DDBJ databases">
        <title>Genomic Encyclopedia of Type Strains, Phase IV (KMG-IV): sequencing the most valuable type-strain genomes for metagenomic binning, comparative biology and taxonomic classification.</title>
        <authorList>
            <person name="Goeker M."/>
        </authorList>
    </citation>
    <scope>NUCLEOTIDE SEQUENCE</scope>
    <source>
        <strain evidence="1">DSM 101588</strain>
    </source>
</reference>
<proteinExistence type="predicted"/>